<sequence length="137" mass="15680">MQICICNSLSVTMYRDPKKNSVLLLHCASQDLFLHYYLKLFCKMKNKLILFGLFFALLQATVYGKRNEPDPSIIDEPLKINVDAGKERDSCMSLAKTTEEKQSLIDDALKRMTAKIEALEERITAEAKATEDRCTQR</sequence>
<organism evidence="1">
    <name type="scientific">Zeugodacus cucurbitae</name>
    <name type="common">Melon fruit fly</name>
    <name type="synonym">Bactrocera cucurbitae</name>
    <dbReference type="NCBI Taxonomy" id="28588"/>
    <lineage>
        <taxon>Eukaryota</taxon>
        <taxon>Metazoa</taxon>
        <taxon>Ecdysozoa</taxon>
        <taxon>Arthropoda</taxon>
        <taxon>Hexapoda</taxon>
        <taxon>Insecta</taxon>
        <taxon>Pterygota</taxon>
        <taxon>Neoptera</taxon>
        <taxon>Endopterygota</taxon>
        <taxon>Diptera</taxon>
        <taxon>Brachycera</taxon>
        <taxon>Muscomorpha</taxon>
        <taxon>Tephritoidea</taxon>
        <taxon>Tephritidae</taxon>
        <taxon>Zeugodacus</taxon>
        <taxon>Zeugodacus</taxon>
    </lineage>
</organism>
<accession>A0A0A1XS47</accession>
<proteinExistence type="predicted"/>
<reference evidence="1" key="2">
    <citation type="journal article" date="2015" name="Gigascience">
        <title>Reconstructing a comprehensive transcriptome assembly of a white-pupal translocated strain of the pest fruit fly Bactrocera cucurbitae.</title>
        <authorList>
            <person name="Sim S.B."/>
            <person name="Calla B."/>
            <person name="Hall B."/>
            <person name="DeRego T."/>
            <person name="Geib S.M."/>
        </authorList>
    </citation>
    <scope>NUCLEOTIDE SEQUENCE</scope>
</reference>
<protein>
    <submittedName>
        <fullName evidence="1">Chaperone protein DnaK</fullName>
    </submittedName>
</protein>
<gene>
    <name evidence="1" type="primary">dnaK_1</name>
    <name evidence="1" type="ORF">g.29474</name>
</gene>
<dbReference type="AlphaFoldDB" id="A0A0A1XS47"/>
<reference evidence="1" key="1">
    <citation type="submission" date="2014-11" db="EMBL/GenBank/DDBJ databases">
        <authorList>
            <person name="Geib S."/>
        </authorList>
    </citation>
    <scope>NUCLEOTIDE SEQUENCE</scope>
</reference>
<dbReference type="EMBL" id="GBXI01000934">
    <property type="protein sequence ID" value="JAD13358.1"/>
    <property type="molecule type" value="Transcribed_RNA"/>
</dbReference>
<evidence type="ECO:0000313" key="1">
    <source>
        <dbReference type="EMBL" id="JAD13358.1"/>
    </source>
</evidence>
<name>A0A0A1XS47_ZEUCU</name>